<gene>
    <name evidence="2" type="ORF">BDFB_014778</name>
</gene>
<dbReference type="OrthoDB" id="6753189at2759"/>
<reference evidence="2 3" key="1">
    <citation type="submission" date="2017-03" db="EMBL/GenBank/DDBJ databases">
        <title>Genome of the blue death feigning beetle - Asbolus verrucosus.</title>
        <authorList>
            <person name="Rider S.D."/>
        </authorList>
    </citation>
    <scope>NUCLEOTIDE SEQUENCE [LARGE SCALE GENOMIC DNA]</scope>
    <source>
        <strain evidence="2">Butters</strain>
        <tissue evidence="2">Head and leg muscle</tissue>
    </source>
</reference>
<dbReference type="Proteomes" id="UP000292052">
    <property type="component" value="Unassembled WGS sequence"/>
</dbReference>
<protein>
    <submittedName>
        <fullName evidence="2">Uncharacterized protein</fullName>
    </submittedName>
</protein>
<accession>A0A482VZX8</accession>
<feature type="non-terminal residue" evidence="2">
    <location>
        <position position="1"/>
    </location>
</feature>
<evidence type="ECO:0000256" key="1">
    <source>
        <dbReference type="SAM" id="MobiDB-lite"/>
    </source>
</evidence>
<sequence length="93" mass="11092">NVFQRLDQRVRKTRNLTSSHRDVGRSRTTRTPALEEAVLEEVNENPNISTRSLVHNLLVNCSLIHRILKQEKYHHYYYIKVQALTRDHFPRGR</sequence>
<proteinExistence type="predicted"/>
<dbReference type="PANTHER" id="PTHR47326:SF1">
    <property type="entry name" value="HTH PSQ-TYPE DOMAIN-CONTAINING PROTEIN"/>
    <property type="match status" value="1"/>
</dbReference>
<feature type="compositionally biased region" description="Basic and acidic residues" evidence="1">
    <location>
        <begin position="1"/>
        <end position="10"/>
    </location>
</feature>
<organism evidence="2 3">
    <name type="scientific">Asbolus verrucosus</name>
    <name type="common">Desert ironclad beetle</name>
    <dbReference type="NCBI Taxonomy" id="1661398"/>
    <lineage>
        <taxon>Eukaryota</taxon>
        <taxon>Metazoa</taxon>
        <taxon>Ecdysozoa</taxon>
        <taxon>Arthropoda</taxon>
        <taxon>Hexapoda</taxon>
        <taxon>Insecta</taxon>
        <taxon>Pterygota</taxon>
        <taxon>Neoptera</taxon>
        <taxon>Endopterygota</taxon>
        <taxon>Coleoptera</taxon>
        <taxon>Polyphaga</taxon>
        <taxon>Cucujiformia</taxon>
        <taxon>Tenebrionidae</taxon>
        <taxon>Pimeliinae</taxon>
        <taxon>Asbolus</taxon>
    </lineage>
</organism>
<evidence type="ECO:0000313" key="2">
    <source>
        <dbReference type="EMBL" id="RZC38462.1"/>
    </source>
</evidence>
<comment type="caution">
    <text evidence="2">The sequence shown here is derived from an EMBL/GenBank/DDBJ whole genome shotgun (WGS) entry which is preliminary data.</text>
</comment>
<feature type="region of interest" description="Disordered" evidence="1">
    <location>
        <begin position="1"/>
        <end position="32"/>
    </location>
</feature>
<dbReference type="PANTHER" id="PTHR47326">
    <property type="entry name" value="TRANSPOSABLE ELEMENT TC3 TRANSPOSASE-LIKE PROTEIN"/>
    <property type="match status" value="1"/>
</dbReference>
<dbReference type="AlphaFoldDB" id="A0A482VZX8"/>
<name>A0A482VZX8_ASBVE</name>
<evidence type="ECO:0000313" key="3">
    <source>
        <dbReference type="Proteomes" id="UP000292052"/>
    </source>
</evidence>
<keyword evidence="3" id="KW-1185">Reference proteome</keyword>
<dbReference type="EMBL" id="QDEB01043152">
    <property type="protein sequence ID" value="RZC38462.1"/>
    <property type="molecule type" value="Genomic_DNA"/>
</dbReference>